<reference evidence="2" key="1">
    <citation type="journal article" date="2019" name="Int. J. Syst. Evol. Microbiol.">
        <title>The Global Catalogue of Microorganisms (GCM) 10K type strain sequencing project: providing services to taxonomists for standard genome sequencing and annotation.</title>
        <authorList>
            <consortium name="The Broad Institute Genomics Platform"/>
            <consortium name="The Broad Institute Genome Sequencing Center for Infectious Disease"/>
            <person name="Wu L."/>
            <person name="Ma J."/>
        </authorList>
    </citation>
    <scope>NUCLEOTIDE SEQUENCE [LARGE SCALE GENOMIC DNA]</scope>
    <source>
        <strain evidence="2">CGMCC 4.1641</strain>
    </source>
</reference>
<gene>
    <name evidence="1" type="ORF">ACFO1S_11730</name>
</gene>
<proteinExistence type="predicted"/>
<name>A0ABV8S925_9BACL</name>
<comment type="caution">
    <text evidence="1">The sequence shown here is derived from an EMBL/GenBank/DDBJ whole genome shotgun (WGS) entry which is preliminary data.</text>
</comment>
<accession>A0ABV8S925</accession>
<dbReference type="Proteomes" id="UP001595755">
    <property type="component" value="Unassembled WGS sequence"/>
</dbReference>
<protein>
    <recommendedName>
        <fullName evidence="3">DUF1617 family protein</fullName>
    </recommendedName>
</protein>
<sequence length="142" mass="16966">MKIKNGQIDFYTRWLLNQLKLAGKKNRMRMKFLEILAARGEELRKYHLQLLKEHCSLDEQGNPVIVQAEGEQRRYEVMDELAFEQDFRELLEEAFTIEENEENKEMLLVLKESIEECPETWAGEAAIEYEQICKLFDTIYEE</sequence>
<evidence type="ECO:0000313" key="2">
    <source>
        <dbReference type="Proteomes" id="UP001595755"/>
    </source>
</evidence>
<dbReference type="RefSeq" id="WP_204604734.1">
    <property type="nucleotide sequence ID" value="NZ_JBHSED010000018.1"/>
</dbReference>
<evidence type="ECO:0008006" key="3">
    <source>
        <dbReference type="Google" id="ProtNLM"/>
    </source>
</evidence>
<organism evidence="1 2">
    <name type="scientific">Cohnella boryungensis</name>
    <dbReference type="NCBI Taxonomy" id="768479"/>
    <lineage>
        <taxon>Bacteria</taxon>
        <taxon>Bacillati</taxon>
        <taxon>Bacillota</taxon>
        <taxon>Bacilli</taxon>
        <taxon>Bacillales</taxon>
        <taxon>Paenibacillaceae</taxon>
        <taxon>Cohnella</taxon>
    </lineage>
</organism>
<dbReference type="EMBL" id="JBHSED010000018">
    <property type="protein sequence ID" value="MFC4304099.1"/>
    <property type="molecule type" value="Genomic_DNA"/>
</dbReference>
<keyword evidence="2" id="KW-1185">Reference proteome</keyword>
<evidence type="ECO:0000313" key="1">
    <source>
        <dbReference type="EMBL" id="MFC4304099.1"/>
    </source>
</evidence>